<accession>A0A2V5L0X4</accession>
<keyword evidence="1" id="KW-0808">Transferase</keyword>
<evidence type="ECO:0008006" key="4">
    <source>
        <dbReference type="Google" id="ProtNLM"/>
    </source>
</evidence>
<dbReference type="PANTHER" id="PTHR48207:SF3">
    <property type="entry name" value="SUCCINATE--HYDROXYMETHYLGLUTARATE COA-TRANSFERASE"/>
    <property type="match status" value="1"/>
</dbReference>
<organism evidence="2 3">
    <name type="scientific">Arthrobacter livingstonensis</name>
    <dbReference type="NCBI Taxonomy" id="670078"/>
    <lineage>
        <taxon>Bacteria</taxon>
        <taxon>Bacillati</taxon>
        <taxon>Actinomycetota</taxon>
        <taxon>Actinomycetes</taxon>
        <taxon>Micrococcales</taxon>
        <taxon>Micrococcaceae</taxon>
        <taxon>Arthrobacter</taxon>
    </lineage>
</organism>
<dbReference type="Pfam" id="PF02515">
    <property type="entry name" value="CoA_transf_3"/>
    <property type="match status" value="1"/>
</dbReference>
<dbReference type="InterPro" id="IPR044855">
    <property type="entry name" value="CoA-Trfase_III_dom3_sf"/>
</dbReference>
<proteinExistence type="predicted"/>
<keyword evidence="3" id="KW-1185">Reference proteome</keyword>
<evidence type="ECO:0000313" key="3">
    <source>
        <dbReference type="Proteomes" id="UP000247832"/>
    </source>
</evidence>
<dbReference type="PANTHER" id="PTHR48207">
    <property type="entry name" value="SUCCINATE--HYDROXYMETHYLGLUTARATE COA-TRANSFERASE"/>
    <property type="match status" value="1"/>
</dbReference>
<evidence type="ECO:0000313" key="2">
    <source>
        <dbReference type="EMBL" id="PYI64809.1"/>
    </source>
</evidence>
<dbReference type="EMBL" id="QJVD01000038">
    <property type="protein sequence ID" value="PYI64809.1"/>
    <property type="molecule type" value="Genomic_DNA"/>
</dbReference>
<protein>
    <recommendedName>
        <fullName evidence="4">CoA transferase</fullName>
    </recommendedName>
</protein>
<dbReference type="Gene3D" id="3.40.50.10540">
    <property type="entry name" value="Crotonobetainyl-coa:carnitine coa-transferase, domain 1"/>
    <property type="match status" value="1"/>
</dbReference>
<name>A0A2V5L0X4_9MICC</name>
<comment type="caution">
    <text evidence="2">The sequence shown here is derived from an EMBL/GenBank/DDBJ whole genome shotgun (WGS) entry which is preliminary data.</text>
</comment>
<dbReference type="GO" id="GO:0008410">
    <property type="term" value="F:CoA-transferase activity"/>
    <property type="evidence" value="ECO:0007669"/>
    <property type="project" value="TreeGrafter"/>
</dbReference>
<gene>
    <name evidence="2" type="ORF">CVV68_20840</name>
</gene>
<reference evidence="2 3" key="1">
    <citation type="submission" date="2018-05" db="EMBL/GenBank/DDBJ databases">
        <title>Genetic diversity of glacier-inhabiting Cryobacterium bacteria in China and description of Cryobacterium mengkeensis sp. nov. and Arthrobacter glacialis sp. nov.</title>
        <authorList>
            <person name="Liu Q."/>
            <person name="Xin Y.-H."/>
        </authorList>
    </citation>
    <scope>NUCLEOTIDE SEQUENCE [LARGE SCALE GENOMIC DNA]</scope>
    <source>
        <strain evidence="2 3">LI2</strain>
    </source>
</reference>
<dbReference type="InterPro" id="IPR050483">
    <property type="entry name" value="CoA-transferase_III_domain"/>
</dbReference>
<dbReference type="InterPro" id="IPR003673">
    <property type="entry name" value="CoA-Trfase_fam_III"/>
</dbReference>
<dbReference type="AlphaFoldDB" id="A0A2V5L0X4"/>
<dbReference type="SUPFAM" id="SSF89796">
    <property type="entry name" value="CoA-transferase family III (CaiB/BaiF)"/>
    <property type="match status" value="1"/>
</dbReference>
<dbReference type="OrthoDB" id="9797653at2"/>
<sequence>MRAGAHLELNLLSSLQGALANQGQAFLGSGKAPGRMGNDHPSIVPHQLLDCADAPLAVACGNEGQFTKLARVLGIPDIAVDPRSATNNAGVAHRDELVPILEAALSTGTAVHWQDTLTDAGVPAGHVSEIDEGLEYAQSLGLEPTVEVHDAAGVPVGRQIRNPITWTPPIPVRTEAPPRLGEHDAAVLSWLGDSRLSAASSSAASGG</sequence>
<evidence type="ECO:0000256" key="1">
    <source>
        <dbReference type="ARBA" id="ARBA00022679"/>
    </source>
</evidence>
<dbReference type="RefSeq" id="WP_110502920.1">
    <property type="nucleotide sequence ID" value="NZ_QJVD01000038.1"/>
</dbReference>
<dbReference type="InterPro" id="IPR023606">
    <property type="entry name" value="CoA-Trfase_III_dom_1_sf"/>
</dbReference>
<dbReference type="Gene3D" id="3.30.1540.10">
    <property type="entry name" value="formyl-coa transferase, domain 3"/>
    <property type="match status" value="1"/>
</dbReference>
<dbReference type="Proteomes" id="UP000247832">
    <property type="component" value="Unassembled WGS sequence"/>
</dbReference>